<protein>
    <submittedName>
        <fullName evidence="2">Uncharacterized protein</fullName>
    </submittedName>
</protein>
<gene>
    <name evidence="2" type="ORF">ACAOBT_LOCUS9325</name>
</gene>
<keyword evidence="3" id="KW-1185">Reference proteome</keyword>
<comment type="caution">
    <text evidence="2">The sequence shown here is derived from an EMBL/GenBank/DDBJ whole genome shotgun (WGS) entry which is preliminary data.</text>
</comment>
<reference evidence="2" key="1">
    <citation type="submission" date="2022-03" db="EMBL/GenBank/DDBJ databases">
        <authorList>
            <person name="Sayadi A."/>
        </authorList>
    </citation>
    <scope>NUCLEOTIDE SEQUENCE</scope>
</reference>
<feature type="region of interest" description="Disordered" evidence="1">
    <location>
        <begin position="87"/>
        <end position="112"/>
    </location>
</feature>
<evidence type="ECO:0000256" key="1">
    <source>
        <dbReference type="SAM" id="MobiDB-lite"/>
    </source>
</evidence>
<name>A0A9P0KI56_ACAOB</name>
<organism evidence="2 3">
    <name type="scientific">Acanthoscelides obtectus</name>
    <name type="common">Bean weevil</name>
    <name type="synonym">Bruchus obtectus</name>
    <dbReference type="NCBI Taxonomy" id="200917"/>
    <lineage>
        <taxon>Eukaryota</taxon>
        <taxon>Metazoa</taxon>
        <taxon>Ecdysozoa</taxon>
        <taxon>Arthropoda</taxon>
        <taxon>Hexapoda</taxon>
        <taxon>Insecta</taxon>
        <taxon>Pterygota</taxon>
        <taxon>Neoptera</taxon>
        <taxon>Endopterygota</taxon>
        <taxon>Coleoptera</taxon>
        <taxon>Polyphaga</taxon>
        <taxon>Cucujiformia</taxon>
        <taxon>Chrysomeloidea</taxon>
        <taxon>Chrysomelidae</taxon>
        <taxon>Bruchinae</taxon>
        <taxon>Bruchini</taxon>
        <taxon>Acanthoscelides</taxon>
    </lineage>
</organism>
<evidence type="ECO:0000313" key="2">
    <source>
        <dbReference type="EMBL" id="CAH1971222.1"/>
    </source>
</evidence>
<dbReference type="AlphaFoldDB" id="A0A9P0KI56"/>
<dbReference type="EMBL" id="CAKOFQ010006783">
    <property type="protein sequence ID" value="CAH1971222.1"/>
    <property type="molecule type" value="Genomic_DNA"/>
</dbReference>
<sequence length="112" mass="12799">MYHPLYSGTWLLSKQPSYLLTITQQVVGILLSNDTVMQYHQAINFGLNNSCALKGSLILGIHTEKCILKLGQRIIQLEITCTDQTETTQTNRPLMEDRSNFLRLDNSTTRRQ</sequence>
<dbReference type="Proteomes" id="UP001152888">
    <property type="component" value="Unassembled WGS sequence"/>
</dbReference>
<proteinExistence type="predicted"/>
<accession>A0A9P0KI56</accession>
<evidence type="ECO:0000313" key="3">
    <source>
        <dbReference type="Proteomes" id="UP001152888"/>
    </source>
</evidence>